<keyword evidence="1" id="KW-1133">Transmembrane helix</keyword>
<proteinExistence type="predicted"/>
<feature type="transmembrane region" description="Helical" evidence="1">
    <location>
        <begin position="170"/>
        <end position="190"/>
    </location>
</feature>
<feature type="transmembrane region" description="Helical" evidence="1">
    <location>
        <begin position="234"/>
        <end position="257"/>
    </location>
</feature>
<sequence>MHFSAIKKIVLLSMSMFYLISCTTIFENNYDVMARQALFDLIKSQETFHAEHDKYANELSQLSSYDLKYHTGIVYIEIQSATKDEYRAISLPAESTTARVFIYDTTKGGYYEADEVEVSKYVLGALNFIRGEKDKQKTNFLLVSILLGSLVILGFRFVSRYKGKENNNALISYFVSLPSLGWAVATLNYVNSDIVFNSKILIPSWTAIAVSLSCIFIALQWLKNRNHLTTPAPVLGLAGCSLFISFISMGSVAYTLLKYYPA</sequence>
<protein>
    <submittedName>
        <fullName evidence="2">Uncharacterized protein</fullName>
    </submittedName>
</protein>
<reference evidence="2" key="1">
    <citation type="submission" date="2018-05" db="EMBL/GenBank/DDBJ databases">
        <authorList>
            <person name="Lanie J.A."/>
            <person name="Ng W.-L."/>
            <person name="Kazmierczak K.M."/>
            <person name="Andrzejewski T.M."/>
            <person name="Davidsen T.M."/>
            <person name="Wayne K.J."/>
            <person name="Tettelin H."/>
            <person name="Glass J.I."/>
            <person name="Rusch D."/>
            <person name="Podicherti R."/>
            <person name="Tsui H.-C.T."/>
            <person name="Winkler M.E."/>
        </authorList>
    </citation>
    <scope>NUCLEOTIDE SEQUENCE</scope>
</reference>
<keyword evidence="1" id="KW-0812">Transmembrane</keyword>
<keyword evidence="1" id="KW-0472">Membrane</keyword>
<evidence type="ECO:0000313" key="2">
    <source>
        <dbReference type="EMBL" id="SVA06691.1"/>
    </source>
</evidence>
<feature type="transmembrane region" description="Helical" evidence="1">
    <location>
        <begin position="202"/>
        <end position="222"/>
    </location>
</feature>
<name>A0A381STP9_9ZZZZ</name>
<organism evidence="2">
    <name type="scientific">marine metagenome</name>
    <dbReference type="NCBI Taxonomy" id="408172"/>
    <lineage>
        <taxon>unclassified sequences</taxon>
        <taxon>metagenomes</taxon>
        <taxon>ecological metagenomes</taxon>
    </lineage>
</organism>
<gene>
    <name evidence="2" type="ORF">METZ01_LOCUS59545</name>
</gene>
<dbReference type="EMBL" id="UINC01003480">
    <property type="protein sequence ID" value="SVA06691.1"/>
    <property type="molecule type" value="Genomic_DNA"/>
</dbReference>
<evidence type="ECO:0000256" key="1">
    <source>
        <dbReference type="SAM" id="Phobius"/>
    </source>
</evidence>
<dbReference type="AlphaFoldDB" id="A0A381STP9"/>
<accession>A0A381STP9</accession>
<feature type="transmembrane region" description="Helical" evidence="1">
    <location>
        <begin position="140"/>
        <end position="158"/>
    </location>
</feature>